<keyword evidence="1" id="KW-0808">Transferase</keyword>
<accession>A0ACC1M7E4</accession>
<evidence type="ECO:0000313" key="1">
    <source>
        <dbReference type="EMBL" id="KAJ2899647.1"/>
    </source>
</evidence>
<gene>
    <name evidence="1" type="primary">IKS1</name>
    <name evidence="1" type="ORF">IWW38_000891</name>
</gene>
<keyword evidence="2" id="KW-1185">Reference proteome</keyword>
<name>A0ACC1M7E4_9FUNG</name>
<keyword evidence="1" id="KW-0418">Kinase</keyword>
<reference evidence="1" key="1">
    <citation type="submission" date="2022-07" db="EMBL/GenBank/DDBJ databases">
        <title>Phylogenomic reconstructions and comparative analyses of Kickxellomycotina fungi.</title>
        <authorList>
            <person name="Reynolds N.K."/>
            <person name="Stajich J.E."/>
            <person name="Barry K."/>
            <person name="Grigoriev I.V."/>
            <person name="Crous P."/>
            <person name="Smith M.E."/>
        </authorList>
    </citation>
    <scope>NUCLEOTIDE SEQUENCE</scope>
    <source>
        <strain evidence="1">CBS 190363</strain>
    </source>
</reference>
<organism evidence="1 2">
    <name type="scientific">Coemansia aciculifera</name>
    <dbReference type="NCBI Taxonomy" id="417176"/>
    <lineage>
        <taxon>Eukaryota</taxon>
        <taxon>Fungi</taxon>
        <taxon>Fungi incertae sedis</taxon>
        <taxon>Zoopagomycota</taxon>
        <taxon>Kickxellomycotina</taxon>
        <taxon>Kickxellomycetes</taxon>
        <taxon>Kickxellales</taxon>
        <taxon>Kickxellaceae</taxon>
        <taxon>Coemansia</taxon>
    </lineage>
</organism>
<protein>
    <submittedName>
        <fullName evidence="1">Serine/threonine-protein kinase iks1</fullName>
    </submittedName>
</protein>
<dbReference type="EMBL" id="JANBVB010000021">
    <property type="protein sequence ID" value="KAJ2899647.1"/>
    <property type="molecule type" value="Genomic_DNA"/>
</dbReference>
<comment type="caution">
    <text evidence="1">The sequence shown here is derived from an EMBL/GenBank/DDBJ whole genome shotgun (WGS) entry which is preliminary data.</text>
</comment>
<sequence length="893" mass="99253">MSIRRRNILRSRSQGASRLAQPSRDGGVSDRSLAVPVSTQLIPYSPWRVILYKRPSGQAVLYNQDDDVIEVRHIVPRGLSLPQPRPLEHSSNEGSLTVANRDHDKAVGLQQRQQRDAHVCPTCLQSIPPHAAGVWESHIGVDVDSGVDSSTTADREYFKLLARSLRPHRRPLALTDVQDEVDFEMQSESSGDTVYRRARAIPAKDMEHDEPSVDGVDFDHEVPTLASPIRDGPRGDAIDGIGEGVASNGVAASSFNQGYYERFFSEQKKLGKGLRGSVFSCQHILDNVYLGQYAVKKVAVGNNHQWLKRMLREVKLLESLRHPNVIEYKHSWLEMHRLSKFGPNVPCLFILMEYANGGNLQEYIEPKSSLSSSSPLLASGDLNASLKQRILQMRRQSHQGKGVAMSASNGADAGLTGSGRRILDIDQIWSFFSDICSGLAHLHQLQIIHRDLKHMNLLLHWKDLAHKDTSGEMPRLLLTDFGECEILSHLEKRDRTGATGTLEFMPPELIEVDDAGRFLDSYSTKSDMWSLGMVLYYLCYSKLPYPDIDDIDVLRKAVLEFKHVDFTKAQRPGGADAIPLEMRRIMQLLLNHDESKRPDVGDIIRYVNEQKGLWHSRRHDDSRFELHDSDMASNGGDTPGRLTPQPRGMSSTSRQDAGATMFVHRPSAASMATNASNGIVTGTTDHTQSLALICSPTSSSLQASSLHSSDWAPGTQGAAPPPPLSELFRRHSIGDHLHSSRQSSVDLSQWSTDDSWAEVEDKDAASSSTNMSNAILTSDEKANAAEQARVGEKRATEQIVDDYLPSKRRRRWLELESIVEPAFCLKTAIMLGKVYLLQGMVPASEQQRVALQWTTALTLVISAADIHCRSLWLSMALLGANVILFYVYVLATS</sequence>
<dbReference type="Proteomes" id="UP001139981">
    <property type="component" value="Unassembled WGS sequence"/>
</dbReference>
<proteinExistence type="predicted"/>
<evidence type="ECO:0000313" key="2">
    <source>
        <dbReference type="Proteomes" id="UP001139981"/>
    </source>
</evidence>